<evidence type="ECO:0000256" key="6">
    <source>
        <dbReference type="ARBA" id="ARBA00023136"/>
    </source>
</evidence>
<evidence type="ECO:0000256" key="2">
    <source>
        <dbReference type="ARBA" id="ARBA00008114"/>
    </source>
</evidence>
<keyword evidence="5 7" id="KW-1133">Transmembrane helix</keyword>
<reference evidence="10 11" key="1">
    <citation type="submission" date="2012-01" db="EMBL/GenBank/DDBJ databases">
        <title>Complete sequence of chromosome of Clostridium pasteurianum BC1.</title>
        <authorList>
            <consortium name="US DOE Joint Genome Institute"/>
            <person name="Lucas S."/>
            <person name="Han J."/>
            <person name="Lapidus A."/>
            <person name="Cheng J.-F."/>
            <person name="Goodwin L."/>
            <person name="Pitluck S."/>
            <person name="Peters L."/>
            <person name="Mikhailova N."/>
            <person name="Teshima H."/>
            <person name="Detter J.C."/>
            <person name="Han C."/>
            <person name="Tapia R."/>
            <person name="Land M."/>
            <person name="Hauser L."/>
            <person name="Kyrpides N."/>
            <person name="Ivanova N."/>
            <person name="Pagani I."/>
            <person name="Dunn J."/>
            <person name="Taghavi S."/>
            <person name="Francis A."/>
            <person name="van der Lelie D."/>
            <person name="Woyke T."/>
        </authorList>
    </citation>
    <scope>NUCLEOTIDE SEQUENCE [LARGE SCALE GENOMIC DNA]</scope>
    <source>
        <strain evidence="10 11">BC1</strain>
    </source>
</reference>
<keyword evidence="4 7" id="KW-0812">Transmembrane</keyword>
<dbReference type="Proteomes" id="UP000013523">
    <property type="component" value="Chromosome"/>
</dbReference>
<dbReference type="Gene3D" id="1.20.1510.10">
    <property type="entry name" value="Cation efflux protein transmembrane domain"/>
    <property type="match status" value="1"/>
</dbReference>
<dbReference type="SUPFAM" id="SSF161111">
    <property type="entry name" value="Cation efflux protein transmembrane domain-like"/>
    <property type="match status" value="1"/>
</dbReference>
<dbReference type="eggNOG" id="COG0053">
    <property type="taxonomic scope" value="Bacteria"/>
</dbReference>
<dbReference type="HOGENOM" id="CLU_013430_3_4_9"/>
<feature type="transmembrane region" description="Helical" evidence="7">
    <location>
        <begin position="172"/>
        <end position="191"/>
    </location>
</feature>
<dbReference type="Pfam" id="PF16916">
    <property type="entry name" value="ZT_dimer"/>
    <property type="match status" value="1"/>
</dbReference>
<gene>
    <name evidence="10" type="ORF">Clopa_1177</name>
</gene>
<dbReference type="GO" id="GO:0016020">
    <property type="term" value="C:membrane"/>
    <property type="evidence" value="ECO:0007669"/>
    <property type="project" value="UniProtKB-SubCell"/>
</dbReference>
<evidence type="ECO:0000256" key="5">
    <source>
        <dbReference type="ARBA" id="ARBA00022989"/>
    </source>
</evidence>
<dbReference type="KEGG" id="cpas:Clopa_1177"/>
<dbReference type="InterPro" id="IPR027470">
    <property type="entry name" value="Cation_efflux_CTD"/>
</dbReference>
<evidence type="ECO:0000313" key="11">
    <source>
        <dbReference type="Proteomes" id="UP000013523"/>
    </source>
</evidence>
<evidence type="ECO:0000313" key="10">
    <source>
        <dbReference type="EMBL" id="AGK96170.1"/>
    </source>
</evidence>
<dbReference type="AlphaFoldDB" id="R4K948"/>
<dbReference type="NCBIfam" id="TIGR01297">
    <property type="entry name" value="CDF"/>
    <property type="match status" value="1"/>
</dbReference>
<dbReference type="Gene3D" id="3.30.70.1350">
    <property type="entry name" value="Cation efflux protein, cytoplasmic domain"/>
    <property type="match status" value="1"/>
</dbReference>
<feature type="transmembrane region" description="Helical" evidence="7">
    <location>
        <begin position="98"/>
        <end position="116"/>
    </location>
</feature>
<dbReference type="EMBL" id="CP003261">
    <property type="protein sequence ID" value="AGK96170.1"/>
    <property type="molecule type" value="Genomic_DNA"/>
</dbReference>
<dbReference type="STRING" id="86416.Clopa_1177"/>
<accession>R4K948</accession>
<keyword evidence="11" id="KW-1185">Reference proteome</keyword>
<comment type="subcellular location">
    <subcellularLocation>
        <location evidence="1">Membrane</location>
        <topology evidence="1">Multi-pass membrane protein</topology>
    </subcellularLocation>
</comment>
<feature type="transmembrane region" description="Helical" evidence="7">
    <location>
        <begin position="128"/>
        <end position="149"/>
    </location>
</feature>
<comment type="similarity">
    <text evidence="2">Belongs to the cation diffusion facilitator (CDF) transporter (TC 2.A.4) family.</text>
</comment>
<dbReference type="PANTHER" id="PTHR43840:SF50">
    <property type="entry name" value="MANGANESE EFFLUX SYSTEM PROTEIN MNES"/>
    <property type="match status" value="1"/>
</dbReference>
<dbReference type="InterPro" id="IPR050291">
    <property type="entry name" value="CDF_Transporter"/>
</dbReference>
<sequence length="393" mass="43781">MTVKFIISHFIKNYDNINDKDVREKYGILSGIIGIIINLMLFIIEIILGIFTNSIAIIADAVHNLADVTSSLVTLIGFKLAGKPADKEHPFGHGRMEYVSALVVSFLILIVGFEFIKSSLQRILHPEPVNFNLITFIIILVAIPLKLWLSHFNKTLGKLIESSTLEATGADSLNDVAILGGVIISLLVSYFTHISIDGYVGMVVAIFILISGISFIKETLNPLLGEAPDPKLVKELRKGVLSYDYISGVHDLIIHNYGPGRTMASLHAEVPCNMPIMKIHDVIDTAEKELSEELDMFIVIHMDPICNNSAEVIKTKNSVIEILKNFPIVKSLHDFRIVGEGKNRKLIFDVVISFDNKISEEEKEILKNNIDTAVREANPFYSTIITVDQDYTH</sequence>
<dbReference type="InterPro" id="IPR002524">
    <property type="entry name" value="Cation_efflux"/>
</dbReference>
<dbReference type="SUPFAM" id="SSF160240">
    <property type="entry name" value="Cation efflux protein cytoplasmic domain-like"/>
    <property type="match status" value="2"/>
</dbReference>
<evidence type="ECO:0000256" key="7">
    <source>
        <dbReference type="SAM" id="Phobius"/>
    </source>
</evidence>
<dbReference type="PATRIC" id="fig|86416.3.peg.1178"/>
<evidence type="ECO:0000256" key="1">
    <source>
        <dbReference type="ARBA" id="ARBA00004141"/>
    </source>
</evidence>
<feature type="domain" description="Cation efflux protein cytoplasmic" evidence="9">
    <location>
        <begin position="228"/>
        <end position="304"/>
    </location>
</feature>
<dbReference type="InterPro" id="IPR036837">
    <property type="entry name" value="Cation_efflux_CTD_sf"/>
</dbReference>
<organism evidence="10 11">
    <name type="scientific">Clostridium pasteurianum BC1</name>
    <dbReference type="NCBI Taxonomy" id="86416"/>
    <lineage>
        <taxon>Bacteria</taxon>
        <taxon>Bacillati</taxon>
        <taxon>Bacillota</taxon>
        <taxon>Clostridia</taxon>
        <taxon>Eubacteriales</taxon>
        <taxon>Clostridiaceae</taxon>
        <taxon>Clostridium</taxon>
    </lineage>
</organism>
<dbReference type="Pfam" id="PF01545">
    <property type="entry name" value="Cation_efflux"/>
    <property type="match status" value="1"/>
</dbReference>
<evidence type="ECO:0000256" key="4">
    <source>
        <dbReference type="ARBA" id="ARBA00022692"/>
    </source>
</evidence>
<keyword evidence="6 7" id="KW-0472">Membrane</keyword>
<dbReference type="OrthoDB" id="9806522at2"/>
<dbReference type="FunFam" id="1.20.1510.10:FF:000006">
    <property type="entry name" value="Divalent cation efflux transporter"/>
    <property type="match status" value="1"/>
</dbReference>
<keyword evidence="3" id="KW-0813">Transport</keyword>
<evidence type="ECO:0000256" key="3">
    <source>
        <dbReference type="ARBA" id="ARBA00022448"/>
    </source>
</evidence>
<dbReference type="InterPro" id="IPR058533">
    <property type="entry name" value="Cation_efflux_TM"/>
</dbReference>
<dbReference type="GO" id="GO:0008324">
    <property type="term" value="F:monoatomic cation transmembrane transporter activity"/>
    <property type="evidence" value="ECO:0007669"/>
    <property type="project" value="InterPro"/>
</dbReference>
<evidence type="ECO:0000259" key="8">
    <source>
        <dbReference type="Pfam" id="PF01545"/>
    </source>
</evidence>
<evidence type="ECO:0000259" key="9">
    <source>
        <dbReference type="Pfam" id="PF16916"/>
    </source>
</evidence>
<proteinExistence type="inferred from homology"/>
<dbReference type="PANTHER" id="PTHR43840">
    <property type="entry name" value="MITOCHONDRIAL METAL TRANSPORTER 1-RELATED"/>
    <property type="match status" value="1"/>
</dbReference>
<dbReference type="RefSeq" id="WP_015614493.1">
    <property type="nucleotide sequence ID" value="NC_021182.1"/>
</dbReference>
<feature type="domain" description="Cation efflux protein transmembrane" evidence="8">
    <location>
        <begin position="32"/>
        <end position="224"/>
    </location>
</feature>
<dbReference type="InterPro" id="IPR027469">
    <property type="entry name" value="Cation_efflux_TMD_sf"/>
</dbReference>
<name>R4K948_CLOPA</name>
<feature type="transmembrane region" description="Helical" evidence="7">
    <location>
        <begin position="26"/>
        <end position="48"/>
    </location>
</feature>
<protein>
    <submittedName>
        <fullName evidence="10">Cation diffusion facilitator family transporter</fullName>
    </submittedName>
</protein>
<feature type="transmembrane region" description="Helical" evidence="7">
    <location>
        <begin position="198"/>
        <end position="216"/>
    </location>
</feature>